<gene>
    <name evidence="2" type="ORF">SAMN04489730_6329</name>
</gene>
<dbReference type="EMBL" id="FPJG01000006">
    <property type="protein sequence ID" value="SFW86210.1"/>
    <property type="molecule type" value="Genomic_DNA"/>
</dbReference>
<dbReference type="AlphaFoldDB" id="A0A1K1SPJ5"/>
<feature type="chain" id="PRO_5012069045" evidence="1">
    <location>
        <begin position="27"/>
        <end position="84"/>
    </location>
</feature>
<accession>A0A1K1SPJ5</accession>
<keyword evidence="1" id="KW-0732">Signal</keyword>
<organism evidence="2 3">
    <name type="scientific">Amycolatopsis australiensis</name>
    <dbReference type="NCBI Taxonomy" id="546364"/>
    <lineage>
        <taxon>Bacteria</taxon>
        <taxon>Bacillati</taxon>
        <taxon>Actinomycetota</taxon>
        <taxon>Actinomycetes</taxon>
        <taxon>Pseudonocardiales</taxon>
        <taxon>Pseudonocardiaceae</taxon>
        <taxon>Amycolatopsis</taxon>
    </lineage>
</organism>
<protein>
    <submittedName>
        <fullName evidence="2">Uncharacterized protein</fullName>
    </submittedName>
</protein>
<feature type="signal peptide" evidence="1">
    <location>
        <begin position="1"/>
        <end position="26"/>
    </location>
</feature>
<reference evidence="3" key="1">
    <citation type="submission" date="2016-11" db="EMBL/GenBank/DDBJ databases">
        <authorList>
            <person name="Varghese N."/>
            <person name="Submissions S."/>
        </authorList>
    </citation>
    <scope>NUCLEOTIDE SEQUENCE [LARGE SCALE GENOMIC DNA]</scope>
    <source>
        <strain evidence="3">DSM 44671</strain>
    </source>
</reference>
<evidence type="ECO:0000256" key="1">
    <source>
        <dbReference type="SAM" id="SignalP"/>
    </source>
</evidence>
<evidence type="ECO:0000313" key="2">
    <source>
        <dbReference type="EMBL" id="SFW86210.1"/>
    </source>
</evidence>
<keyword evidence="3" id="KW-1185">Reference proteome</keyword>
<name>A0A1K1SPJ5_9PSEU</name>
<proteinExistence type="predicted"/>
<dbReference type="RefSeq" id="WP_072479673.1">
    <property type="nucleotide sequence ID" value="NZ_FPJG01000006.1"/>
</dbReference>
<dbReference type="Proteomes" id="UP000182740">
    <property type="component" value="Unassembled WGS sequence"/>
</dbReference>
<sequence>MAALRIATVVAMAAGTIAGLGESALAATAAPASASASFQGPYVSYDQCERAQDAFFRTHRGWKLVGDCYDDAYYGGWVFVAEPR</sequence>
<evidence type="ECO:0000313" key="3">
    <source>
        <dbReference type="Proteomes" id="UP000182740"/>
    </source>
</evidence>